<dbReference type="UniPathway" id="UPA00378"/>
<dbReference type="GO" id="GO:0030144">
    <property type="term" value="F:alpha-1,6-mannosylglycoprotein 6-beta-N-acetylglucosaminyltransferase activity"/>
    <property type="evidence" value="ECO:0007669"/>
    <property type="project" value="UniProtKB-EC"/>
</dbReference>
<keyword evidence="8" id="KW-0735">Signal-anchor</keyword>
<keyword evidence="9" id="KW-1133">Transmembrane helix</keyword>
<evidence type="ECO:0000256" key="10">
    <source>
        <dbReference type="ARBA" id="ARBA00023034"/>
    </source>
</evidence>
<organism evidence="17 18">
    <name type="scientific">Oryzias melastigma</name>
    <name type="common">Marine medaka</name>
    <dbReference type="NCBI Taxonomy" id="30732"/>
    <lineage>
        <taxon>Eukaryota</taxon>
        <taxon>Metazoa</taxon>
        <taxon>Chordata</taxon>
        <taxon>Craniata</taxon>
        <taxon>Vertebrata</taxon>
        <taxon>Euteleostomi</taxon>
        <taxon>Actinopterygii</taxon>
        <taxon>Neopterygii</taxon>
        <taxon>Teleostei</taxon>
        <taxon>Neoteleostei</taxon>
        <taxon>Acanthomorphata</taxon>
        <taxon>Ovalentaria</taxon>
        <taxon>Atherinomorphae</taxon>
        <taxon>Beloniformes</taxon>
        <taxon>Adrianichthyidae</taxon>
        <taxon>Oryziinae</taxon>
        <taxon>Oryzias</taxon>
    </lineage>
</organism>
<comment type="pathway">
    <text evidence="2">Protein modification; protein glycosylation.</text>
</comment>
<feature type="signal peptide" evidence="15">
    <location>
        <begin position="1"/>
        <end position="27"/>
    </location>
</feature>
<evidence type="ECO:0000256" key="8">
    <source>
        <dbReference type="ARBA" id="ARBA00022968"/>
    </source>
</evidence>
<dbReference type="EMBL" id="WKFB01000126">
    <property type="protein sequence ID" value="KAF6734805.1"/>
    <property type="molecule type" value="Genomic_DNA"/>
</dbReference>
<evidence type="ECO:0000256" key="1">
    <source>
        <dbReference type="ARBA" id="ARBA00004323"/>
    </source>
</evidence>
<sequence length="830" mass="92475">MRVALRPRSGCLVLCLCLSVITLLLQSLWVPLEMTQDEAAGRFPEEQGGHSVGVNKLVLRLDTLSTQVQRLSRERQDTQLNKNALTSLLQSFRQEQQSLSKLLETELQRLSRRLDQLSSQRYRDHKAFMPTPPPGPTEKCEIPTDPAYPACADKTEFLQAHWQSDPCYAFYGVDGTTCSILTYLSQIENFCPPRPGRNHSSLPWLLKTSSNGKKARIRDSLSSLYKSLTNSSSLAIKFIRSRVERMSDRWIKAGRSMKQNGSDADSTEMKVLLYPGALAGKAGQHFEAMVERGGPLGELVQWADLSACLTILGHNLTFSSSQHQLHGLIGAAPGHGGCPIQRPLTFDLIYTDYHGLAHLHGAMGPAFNHYKCRFRILDSFGTEPAFNLASYAQSRGYKTLWGSWGLQPLQYMNMFPHTPDNSFLGFVSEEALRMEPTKDGLEPETYRKERIAVVYGKQDYMWQGKSEYVQIISEELETHGTVYQSSRQSSILPSFVKNHGLLTQEQFLKLLHRAKVFVGLGFPYEGPAPIEAIALGCVFLQPRFDPPHTSDSNNFYKGKPTTRKISSQHPYAEQFIGEPYVLTVDTTNRTAVREAVKSILTTEVKPFTPREFTCVGMLERVHSYITHQNFCSKSVPTWPLESALMVHLGPLGESCVSVCQRSSLWCEPALFHHLNTPAAFTRLGLSCSRMVQEVNHLFPSYNPWGRLCGLQQETLLFSCAGSDPSDRRLCPCSAGQNAANPIVPVYLCVFMLLYDRDGGEWDLSENAGVSVKEGAWEKRRKKRASSSLLHLPPHAPGGRRTITQHLVITGTKGALVALGRGCSAGTATGE</sequence>
<evidence type="ECO:0000256" key="6">
    <source>
        <dbReference type="ARBA" id="ARBA00022679"/>
    </source>
</evidence>
<name>A0A834FIU9_ORYME</name>
<evidence type="ECO:0000256" key="5">
    <source>
        <dbReference type="ARBA" id="ARBA00022676"/>
    </source>
</evidence>
<evidence type="ECO:0000256" key="4">
    <source>
        <dbReference type="ARBA" id="ARBA00012671"/>
    </source>
</evidence>
<evidence type="ECO:0000313" key="17">
    <source>
        <dbReference type="EMBL" id="KAF6734805.1"/>
    </source>
</evidence>
<comment type="caution">
    <text evidence="17">The sequence shown here is derived from an EMBL/GenBank/DDBJ whole genome shotgun (WGS) entry which is preliminary data.</text>
</comment>
<evidence type="ECO:0000256" key="15">
    <source>
        <dbReference type="SAM" id="SignalP"/>
    </source>
</evidence>
<evidence type="ECO:0000256" key="14">
    <source>
        <dbReference type="SAM" id="Coils"/>
    </source>
</evidence>
<evidence type="ECO:0000256" key="3">
    <source>
        <dbReference type="ARBA" id="ARBA00007477"/>
    </source>
</evidence>
<dbReference type="Proteomes" id="UP000646548">
    <property type="component" value="Unassembled WGS sequence"/>
</dbReference>
<accession>A0A834FIU9</accession>
<keyword evidence="11" id="KW-0472">Membrane</keyword>
<proteinExistence type="inferred from homology"/>
<dbReference type="PANTHER" id="PTHR15075:SF7">
    <property type="entry name" value="ALPHA-1,6-MANNOSYL-GLYCOPROTEIN 6-BETA-N-ACETYLGLUCOSAMINYLTRANSFERASE"/>
    <property type="match status" value="1"/>
</dbReference>
<evidence type="ECO:0000256" key="13">
    <source>
        <dbReference type="ARBA" id="ARBA00048243"/>
    </source>
</evidence>
<evidence type="ECO:0000256" key="9">
    <source>
        <dbReference type="ARBA" id="ARBA00022989"/>
    </source>
</evidence>
<keyword evidence="12" id="KW-0325">Glycoprotein</keyword>
<dbReference type="GO" id="GO:0000139">
    <property type="term" value="C:Golgi membrane"/>
    <property type="evidence" value="ECO:0007669"/>
    <property type="project" value="UniProtKB-SubCell"/>
</dbReference>
<feature type="domain" description="Glycosyltransferase family 18 catalytic" evidence="16">
    <location>
        <begin position="167"/>
        <end position="732"/>
    </location>
</feature>
<evidence type="ECO:0000259" key="16">
    <source>
        <dbReference type="Pfam" id="PF15024"/>
    </source>
</evidence>
<dbReference type="PANTHER" id="PTHR15075">
    <property type="entry name" value="ALPHA-MANNOSIDE BETA-1,6-N-ACETYLGLUCOSAMINYLTRANSFERASE"/>
    <property type="match status" value="1"/>
</dbReference>
<reference evidence="17" key="1">
    <citation type="journal article" name="BMC Genomics">
        <title>Long-read sequencing and de novo genome assembly of marine medaka (Oryzias melastigma).</title>
        <authorList>
            <person name="Liang P."/>
            <person name="Saqib H.S.A."/>
            <person name="Ni X."/>
            <person name="Shen Y."/>
        </authorList>
    </citation>
    <scope>NUCLEOTIDE SEQUENCE</scope>
    <source>
        <strain evidence="17">Bigg-433</strain>
    </source>
</reference>
<keyword evidence="6 17" id="KW-0808">Transferase</keyword>
<feature type="coiled-coil region" evidence="14">
    <location>
        <begin position="54"/>
        <end position="120"/>
    </location>
</feature>
<keyword evidence="15" id="KW-0732">Signal</keyword>
<keyword evidence="10" id="KW-0333">Golgi apparatus</keyword>
<dbReference type="EC" id="2.4.1.155" evidence="4"/>
<comment type="catalytic activity">
    <reaction evidence="13">
        <text>N(4)-{beta-D-GlcNAc-(1-&gt;2)-[beta-D-GlcNAc-(1-&gt;4)]-alpha-D-Man-(1-&gt;3)-[beta-D-GlcNAc-(1-&gt;2)-alpha-D-Man-(1-&gt;6)]-beta-D-Man-(1-&gt;4)-beta-D-GlcNAc-(1-&gt;4)-beta-D-GlcNAc}-L-asparaginyl-[protein] + UDP-N-acetyl-alpha-D-glucosamine = N(4)-{beta-D-GlcNAc-(1-&gt;2)-[beta-D-GlcNAc-(1-&gt;4)]-alpha-D-Man-(1-&gt;3)-[beta-D-GlcNAc-(1-&gt;2)-[beta-D-GlcNAc-(1-&gt;6)]-alpha-D-Man-(1-&gt;6)]-beta-D-Man-(1-&gt;4)-beta-D-GlcNAc-(1-&gt;4)-beta-D-GlcNAc}-L-asparaginyl-[protein] + UDP + H(+)</text>
        <dbReference type="Rhea" id="RHEA:16921"/>
        <dbReference type="Rhea" id="RHEA-COMP:14374"/>
        <dbReference type="Rhea" id="RHEA-COMP:14377"/>
        <dbReference type="ChEBI" id="CHEBI:15378"/>
        <dbReference type="ChEBI" id="CHEBI:57705"/>
        <dbReference type="ChEBI" id="CHEBI:58223"/>
        <dbReference type="ChEBI" id="CHEBI:139507"/>
        <dbReference type="ChEBI" id="CHEBI:139510"/>
        <dbReference type="EC" id="2.4.1.155"/>
    </reaction>
</comment>
<keyword evidence="14" id="KW-0175">Coiled coil</keyword>
<protein>
    <recommendedName>
        <fullName evidence="4">alpha-1,6-mannosyl-glycoprotein 6-beta-N-acetylglucosaminyltransferase</fullName>
        <ecNumber evidence="4">2.4.1.155</ecNumber>
    </recommendedName>
</protein>
<evidence type="ECO:0000256" key="11">
    <source>
        <dbReference type="ARBA" id="ARBA00023136"/>
    </source>
</evidence>
<comment type="subcellular location">
    <subcellularLocation>
        <location evidence="1">Golgi apparatus membrane</location>
        <topology evidence="1">Single-pass type II membrane protein</topology>
    </subcellularLocation>
</comment>
<dbReference type="Pfam" id="PF15024">
    <property type="entry name" value="Glyco_transf_18"/>
    <property type="match status" value="1"/>
</dbReference>
<dbReference type="GO" id="GO:0006487">
    <property type="term" value="P:protein N-linked glycosylation"/>
    <property type="evidence" value="ECO:0007669"/>
    <property type="project" value="TreeGrafter"/>
</dbReference>
<keyword evidence="7" id="KW-0812">Transmembrane</keyword>
<evidence type="ECO:0000256" key="7">
    <source>
        <dbReference type="ARBA" id="ARBA00022692"/>
    </source>
</evidence>
<dbReference type="AlphaFoldDB" id="A0A834FIU9"/>
<evidence type="ECO:0000256" key="2">
    <source>
        <dbReference type="ARBA" id="ARBA00004922"/>
    </source>
</evidence>
<gene>
    <name evidence="17" type="ORF">FQA47_013464</name>
</gene>
<dbReference type="InterPro" id="IPR026116">
    <property type="entry name" value="GT18_cat"/>
</dbReference>
<evidence type="ECO:0000313" key="18">
    <source>
        <dbReference type="Proteomes" id="UP000646548"/>
    </source>
</evidence>
<dbReference type="InterPro" id="IPR052105">
    <property type="entry name" value="MGAT5_Glycosyltransferase"/>
</dbReference>
<feature type="chain" id="PRO_5032344034" description="alpha-1,6-mannosyl-glycoprotein 6-beta-N-acetylglucosaminyltransferase" evidence="15">
    <location>
        <begin position="28"/>
        <end position="830"/>
    </location>
</feature>
<keyword evidence="5 17" id="KW-0328">Glycosyltransferase</keyword>
<evidence type="ECO:0000256" key="12">
    <source>
        <dbReference type="ARBA" id="ARBA00023180"/>
    </source>
</evidence>
<comment type="similarity">
    <text evidence="3">Belongs to the glycosyltransferase 18 family.</text>
</comment>